<dbReference type="GO" id="GO:0005085">
    <property type="term" value="F:guanyl-nucleotide exchange factor activity"/>
    <property type="evidence" value="ECO:0007669"/>
    <property type="project" value="InterPro"/>
</dbReference>
<dbReference type="EMBL" id="JRES01000345">
    <property type="protein sequence ID" value="KNC32047.1"/>
    <property type="molecule type" value="Genomic_DNA"/>
</dbReference>
<evidence type="ECO:0000313" key="5">
    <source>
        <dbReference type="Proteomes" id="UP000037069"/>
    </source>
</evidence>
<evidence type="ECO:0000259" key="2">
    <source>
        <dbReference type="PROSITE" id="PS50003"/>
    </source>
</evidence>
<dbReference type="PROSITE" id="PS50010">
    <property type="entry name" value="DH_2"/>
    <property type="match status" value="1"/>
</dbReference>
<dbReference type="OMA" id="DDFPLAC"/>
<dbReference type="InterPro" id="IPR001849">
    <property type="entry name" value="PH_domain"/>
</dbReference>
<dbReference type="Pfam" id="PF00169">
    <property type="entry name" value="PH"/>
    <property type="match status" value="1"/>
</dbReference>
<dbReference type="CDD" id="cd00160">
    <property type="entry name" value="RhoGEF"/>
    <property type="match status" value="1"/>
</dbReference>
<dbReference type="FunFam" id="2.30.29.30:FF:000046">
    <property type="entry name" value="FERM, RhoGEF and pleckstrin domain-containing protein 1"/>
    <property type="match status" value="1"/>
</dbReference>
<dbReference type="InterPro" id="IPR011993">
    <property type="entry name" value="PH-like_dom_sf"/>
</dbReference>
<evidence type="ECO:0008006" key="6">
    <source>
        <dbReference type="Google" id="ProtNLM"/>
    </source>
</evidence>
<dbReference type="OrthoDB" id="9990815at2759"/>
<feature type="domain" description="PH" evidence="2">
    <location>
        <begin position="290"/>
        <end position="381"/>
    </location>
</feature>
<dbReference type="AlphaFoldDB" id="A0A0L0CIL2"/>
<dbReference type="SMART" id="SM00233">
    <property type="entry name" value="PH"/>
    <property type="match status" value="2"/>
</dbReference>
<gene>
    <name evidence="4" type="ORF">FF38_00939</name>
</gene>
<sequence length="575" mass="66046">MSLDRRDLTIGSDKSSSLSRSEAGTYDVIQAEIQHAKRQELNTGNAMANNNGPSAGPSSSSAENDAEAKKRKWPTEKSYFLAKELLMSERTYKKDLEILNNHFRQELTAEDVENLQPLFEMLESMGQHHNIFLRDLEHRMVLWEGRGTHDTHRIGDVMLKNMAALPIYDEYNQAHGEILQCLNEMFETDNRFQQIYKDFEQQKICYLPIGELLLKPLTRMLHYQLILERLCDFYTEEHLDYADCQAVYHLLSRSAKQIRQQLPESMNFIQLCELQRDINGFDKLVQSQRKLIRQGCLLKHSKPGLQQRMFFLFSDLLLYGSKSPIDQSFRILGHVPVRSLLTENGEHNSFSIFGGQCAITVSACTTAEKTLWLAEMSKAAADIKNKPHTQLTLNLKNCTSSEEGLDLLGLTNGNNSMMTAQQLLQQQQQQNTQNKTPPSRSNTALHVCWHRGATVGLGDHLISAENQLSGYLLRKFKNSSGWQKLWVVFTSFCLYFYKSYQDEYALASLPLLGYTVGPPGTQDAVQKEFVFKLSFKNHVYFFRAESIHTYHRWLEVLRSTTQTQDFKNIHATTNN</sequence>
<evidence type="ECO:0000256" key="1">
    <source>
        <dbReference type="SAM" id="MobiDB-lite"/>
    </source>
</evidence>
<dbReference type="Gene3D" id="1.20.900.10">
    <property type="entry name" value="Dbl homology (DH) domain"/>
    <property type="match status" value="1"/>
</dbReference>
<feature type="compositionally biased region" description="Polar residues" evidence="1">
    <location>
        <begin position="12"/>
        <end position="22"/>
    </location>
</feature>
<proteinExistence type="predicted"/>
<feature type="compositionally biased region" description="Low complexity" evidence="1">
    <location>
        <begin position="48"/>
        <end position="62"/>
    </location>
</feature>
<dbReference type="InterPro" id="IPR035899">
    <property type="entry name" value="DBL_dom_sf"/>
</dbReference>
<dbReference type="PROSITE" id="PS50003">
    <property type="entry name" value="PH_DOMAIN"/>
    <property type="match status" value="2"/>
</dbReference>
<accession>A0A0L0CIL2</accession>
<dbReference type="SMART" id="SM00325">
    <property type="entry name" value="RhoGEF"/>
    <property type="match status" value="1"/>
</dbReference>
<dbReference type="PANTHER" id="PTHR45858:SF1">
    <property type="entry name" value="FERM DOMAIN-CONTAINING PROTEIN 7"/>
    <property type="match status" value="1"/>
</dbReference>
<feature type="region of interest" description="Disordered" evidence="1">
    <location>
        <begin position="36"/>
        <end position="70"/>
    </location>
</feature>
<reference evidence="4 5" key="1">
    <citation type="journal article" date="2015" name="Nat. Commun.">
        <title>Lucilia cuprina genome unlocks parasitic fly biology to underpin future interventions.</title>
        <authorList>
            <person name="Anstead C.A."/>
            <person name="Korhonen P.K."/>
            <person name="Young N.D."/>
            <person name="Hall R.S."/>
            <person name="Jex A.R."/>
            <person name="Murali S.C."/>
            <person name="Hughes D.S."/>
            <person name="Lee S.F."/>
            <person name="Perry T."/>
            <person name="Stroehlein A.J."/>
            <person name="Ansell B.R."/>
            <person name="Breugelmans B."/>
            <person name="Hofmann A."/>
            <person name="Qu J."/>
            <person name="Dugan S."/>
            <person name="Lee S.L."/>
            <person name="Chao H."/>
            <person name="Dinh H."/>
            <person name="Han Y."/>
            <person name="Doddapaneni H.V."/>
            <person name="Worley K.C."/>
            <person name="Muzny D.M."/>
            <person name="Ioannidis P."/>
            <person name="Waterhouse R.M."/>
            <person name="Zdobnov E.M."/>
            <person name="James P.J."/>
            <person name="Bagnall N.H."/>
            <person name="Kotze A.C."/>
            <person name="Gibbs R.A."/>
            <person name="Richards S."/>
            <person name="Batterham P."/>
            <person name="Gasser R.B."/>
        </authorList>
    </citation>
    <scope>NUCLEOTIDE SEQUENCE [LARGE SCALE GENOMIC DNA]</scope>
    <source>
        <strain evidence="4 5">LS</strain>
        <tissue evidence="4">Full body</tissue>
    </source>
</reference>
<evidence type="ECO:0000313" key="4">
    <source>
        <dbReference type="EMBL" id="KNC32047.1"/>
    </source>
</evidence>
<feature type="domain" description="DH" evidence="3">
    <location>
        <begin position="77"/>
        <end position="261"/>
    </location>
</feature>
<dbReference type="InterPro" id="IPR051835">
    <property type="entry name" value="RAC1-GEF"/>
</dbReference>
<dbReference type="CDD" id="cd13235">
    <property type="entry name" value="PH2_FARP1-like"/>
    <property type="match status" value="1"/>
</dbReference>
<protein>
    <recommendedName>
        <fullName evidence="6">FERM, RhoGEF and pleckstrin domain-containing protein 2</fullName>
    </recommendedName>
</protein>
<evidence type="ECO:0000259" key="3">
    <source>
        <dbReference type="PROSITE" id="PS50010"/>
    </source>
</evidence>
<organism evidence="4 5">
    <name type="scientific">Lucilia cuprina</name>
    <name type="common">Green bottle fly</name>
    <name type="synonym">Australian sheep blowfly</name>
    <dbReference type="NCBI Taxonomy" id="7375"/>
    <lineage>
        <taxon>Eukaryota</taxon>
        <taxon>Metazoa</taxon>
        <taxon>Ecdysozoa</taxon>
        <taxon>Arthropoda</taxon>
        <taxon>Hexapoda</taxon>
        <taxon>Insecta</taxon>
        <taxon>Pterygota</taxon>
        <taxon>Neoptera</taxon>
        <taxon>Endopterygota</taxon>
        <taxon>Diptera</taxon>
        <taxon>Brachycera</taxon>
        <taxon>Muscomorpha</taxon>
        <taxon>Oestroidea</taxon>
        <taxon>Calliphoridae</taxon>
        <taxon>Luciliinae</taxon>
        <taxon>Lucilia</taxon>
    </lineage>
</organism>
<dbReference type="Proteomes" id="UP000037069">
    <property type="component" value="Unassembled WGS sequence"/>
</dbReference>
<dbReference type="STRING" id="7375.A0A0L0CIL2"/>
<keyword evidence="5" id="KW-1185">Reference proteome</keyword>
<name>A0A0L0CIL2_LUCCU</name>
<dbReference type="FunFam" id="1.20.900.10:FF:000021">
    <property type="entry name" value="FERM, RhoGEF and pleckstrin domain-containing protein 1"/>
    <property type="match status" value="1"/>
</dbReference>
<dbReference type="Gene3D" id="2.30.29.30">
    <property type="entry name" value="Pleckstrin-homology domain (PH domain)/Phosphotyrosine-binding domain (PTB)"/>
    <property type="match status" value="2"/>
</dbReference>
<feature type="region of interest" description="Disordered" evidence="1">
    <location>
        <begin position="1"/>
        <end position="24"/>
    </location>
</feature>
<dbReference type="SUPFAM" id="SSF48065">
    <property type="entry name" value="DBL homology domain (DH-domain)"/>
    <property type="match status" value="1"/>
</dbReference>
<feature type="domain" description="PH" evidence="2">
    <location>
        <begin position="465"/>
        <end position="562"/>
    </location>
</feature>
<comment type="caution">
    <text evidence="4">The sequence shown here is derived from an EMBL/GenBank/DDBJ whole genome shotgun (WGS) entry which is preliminary data.</text>
</comment>
<dbReference type="PANTHER" id="PTHR45858">
    <property type="entry name" value="FERM DOMAIN CONTAINING PROTEIN"/>
    <property type="match status" value="1"/>
</dbReference>
<dbReference type="Pfam" id="PF00621">
    <property type="entry name" value="RhoGEF"/>
    <property type="match status" value="1"/>
</dbReference>
<dbReference type="InterPro" id="IPR000219">
    <property type="entry name" value="DH_dom"/>
</dbReference>
<dbReference type="SUPFAM" id="SSF50729">
    <property type="entry name" value="PH domain-like"/>
    <property type="match status" value="2"/>
</dbReference>